<evidence type="ECO:0000256" key="9">
    <source>
        <dbReference type="ARBA" id="ARBA00023180"/>
    </source>
</evidence>
<keyword evidence="8" id="KW-0472">Membrane</keyword>
<dbReference type="EMBL" id="JANBOJ010000757">
    <property type="protein sequence ID" value="KAJ1718639.1"/>
    <property type="molecule type" value="Genomic_DNA"/>
</dbReference>
<dbReference type="InterPro" id="IPR027417">
    <property type="entry name" value="P-loop_NTPase"/>
</dbReference>
<comment type="caution">
    <text evidence="10">The sequence shown here is derived from an EMBL/GenBank/DDBJ whole genome shotgun (WGS) entry which is preliminary data.</text>
</comment>
<feature type="non-terminal residue" evidence="10">
    <location>
        <position position="304"/>
    </location>
</feature>
<dbReference type="SUPFAM" id="SSF52540">
    <property type="entry name" value="P-loop containing nucleoside triphosphate hydrolases"/>
    <property type="match status" value="1"/>
</dbReference>
<evidence type="ECO:0000256" key="4">
    <source>
        <dbReference type="ARBA" id="ARBA00022676"/>
    </source>
</evidence>
<dbReference type="PANTHER" id="PTHR22914:SF13">
    <property type="entry name" value="CHITIN SYNTHASE"/>
    <property type="match status" value="1"/>
</dbReference>
<accession>A0A9W7XU94</accession>
<evidence type="ECO:0000256" key="3">
    <source>
        <dbReference type="ARBA" id="ARBA00022475"/>
    </source>
</evidence>
<evidence type="ECO:0000313" key="10">
    <source>
        <dbReference type="EMBL" id="KAJ1718639.1"/>
    </source>
</evidence>
<gene>
    <name evidence="10" type="primary">CHS4_1</name>
    <name evidence="10" type="ORF">LPJ53_006405</name>
</gene>
<dbReference type="PANTHER" id="PTHR22914">
    <property type="entry name" value="CHITIN SYNTHASE"/>
    <property type="match status" value="1"/>
</dbReference>
<dbReference type="OrthoDB" id="370884at2759"/>
<reference evidence="10" key="1">
    <citation type="submission" date="2022-07" db="EMBL/GenBank/DDBJ databases">
        <title>Phylogenomic reconstructions and comparative analyses of Kickxellomycotina fungi.</title>
        <authorList>
            <person name="Reynolds N.K."/>
            <person name="Stajich J.E."/>
            <person name="Barry K."/>
            <person name="Grigoriev I.V."/>
            <person name="Crous P."/>
            <person name="Smith M.E."/>
        </authorList>
    </citation>
    <scope>NUCLEOTIDE SEQUENCE</scope>
    <source>
        <strain evidence="10">NBRC 32514</strain>
    </source>
</reference>
<evidence type="ECO:0000256" key="6">
    <source>
        <dbReference type="ARBA" id="ARBA00022692"/>
    </source>
</evidence>
<keyword evidence="7" id="KW-1133">Transmembrane helix</keyword>
<keyword evidence="11" id="KW-1185">Reference proteome</keyword>
<dbReference type="InterPro" id="IPR029044">
    <property type="entry name" value="Nucleotide-diphossugar_trans"/>
</dbReference>
<protein>
    <recommendedName>
        <fullName evidence="2">chitin synthase</fullName>
        <ecNumber evidence="2">2.4.1.16</ecNumber>
    </recommendedName>
</protein>
<dbReference type="GO" id="GO:0005886">
    <property type="term" value="C:plasma membrane"/>
    <property type="evidence" value="ECO:0007669"/>
    <property type="project" value="UniProtKB-SubCell"/>
</dbReference>
<dbReference type="EC" id="2.4.1.16" evidence="2"/>
<evidence type="ECO:0000256" key="5">
    <source>
        <dbReference type="ARBA" id="ARBA00022679"/>
    </source>
</evidence>
<dbReference type="Gene3D" id="3.40.850.10">
    <property type="entry name" value="Kinesin motor domain"/>
    <property type="match status" value="1"/>
</dbReference>
<sequence>MRRLLQDQAVVLSGVSGSESMGATRMGLWQEVQLNERGRIAGVKLVALGLDCWRVTASLRASEGNFNVFSYLLHGSTSGERQRHFCTYLVIAKIGKPTEKSRPGNRGKRDSQMLLLHFLNRAHFEVPMSPLDLEIYHQMKNVIGVHPSLYEYLLMVDADTEVVPDSLTRLVACMVHDAKVIGICGETQLTNEDFSWTTMIQVYEYFISHHMAKEFESLFGSVTCLPGCFCMYRLRTARGMPLIISKNVVKDYSKNHVDTLHKKNLLSLGEDWYLTTLMMKYFPQYKMTFTADAKCKTTAPDTWS</sequence>
<evidence type="ECO:0000313" key="11">
    <source>
        <dbReference type="Proteomes" id="UP001149813"/>
    </source>
</evidence>
<evidence type="ECO:0000256" key="1">
    <source>
        <dbReference type="ARBA" id="ARBA00004651"/>
    </source>
</evidence>
<dbReference type="Proteomes" id="UP001149813">
    <property type="component" value="Unassembled WGS sequence"/>
</dbReference>
<keyword evidence="9" id="KW-0325">Glycoprotein</keyword>
<dbReference type="GO" id="GO:0031505">
    <property type="term" value="P:fungal-type cell wall organization"/>
    <property type="evidence" value="ECO:0007669"/>
    <property type="project" value="TreeGrafter"/>
</dbReference>
<dbReference type="Gene3D" id="3.90.550.10">
    <property type="entry name" value="Spore Coat Polysaccharide Biosynthesis Protein SpsA, Chain A"/>
    <property type="match status" value="1"/>
</dbReference>
<keyword evidence="5 10" id="KW-0808">Transferase</keyword>
<dbReference type="AlphaFoldDB" id="A0A9W7XU94"/>
<dbReference type="Pfam" id="PF03142">
    <property type="entry name" value="Chitin_synth_2"/>
    <property type="match status" value="1"/>
</dbReference>
<evidence type="ECO:0000256" key="8">
    <source>
        <dbReference type="ARBA" id="ARBA00023136"/>
    </source>
</evidence>
<dbReference type="GO" id="GO:0006031">
    <property type="term" value="P:chitin biosynthetic process"/>
    <property type="evidence" value="ECO:0007669"/>
    <property type="project" value="TreeGrafter"/>
</dbReference>
<evidence type="ECO:0000256" key="2">
    <source>
        <dbReference type="ARBA" id="ARBA00012543"/>
    </source>
</evidence>
<comment type="subcellular location">
    <subcellularLocation>
        <location evidence="1">Cell membrane</location>
        <topology evidence="1">Multi-pass membrane protein</topology>
    </subcellularLocation>
</comment>
<proteinExistence type="predicted"/>
<dbReference type="InterPro" id="IPR004835">
    <property type="entry name" value="Chitin_synth"/>
</dbReference>
<dbReference type="SUPFAM" id="SSF53448">
    <property type="entry name" value="Nucleotide-diphospho-sugar transferases"/>
    <property type="match status" value="1"/>
</dbReference>
<dbReference type="GO" id="GO:0030428">
    <property type="term" value="C:cell septum"/>
    <property type="evidence" value="ECO:0007669"/>
    <property type="project" value="TreeGrafter"/>
</dbReference>
<dbReference type="GO" id="GO:0004100">
    <property type="term" value="F:chitin synthase activity"/>
    <property type="evidence" value="ECO:0007669"/>
    <property type="project" value="UniProtKB-EC"/>
</dbReference>
<name>A0A9W7XU94_9FUNG</name>
<keyword evidence="4 10" id="KW-0328">Glycosyltransferase</keyword>
<evidence type="ECO:0000256" key="7">
    <source>
        <dbReference type="ARBA" id="ARBA00022989"/>
    </source>
</evidence>
<dbReference type="InterPro" id="IPR036961">
    <property type="entry name" value="Kinesin_motor_dom_sf"/>
</dbReference>
<keyword evidence="3" id="KW-1003">Cell membrane</keyword>
<organism evidence="10 11">
    <name type="scientific">Coemansia erecta</name>
    <dbReference type="NCBI Taxonomy" id="147472"/>
    <lineage>
        <taxon>Eukaryota</taxon>
        <taxon>Fungi</taxon>
        <taxon>Fungi incertae sedis</taxon>
        <taxon>Zoopagomycota</taxon>
        <taxon>Kickxellomycotina</taxon>
        <taxon>Kickxellomycetes</taxon>
        <taxon>Kickxellales</taxon>
        <taxon>Kickxellaceae</taxon>
        <taxon>Coemansia</taxon>
    </lineage>
</organism>
<keyword evidence="6" id="KW-0812">Transmembrane</keyword>